<comment type="caution">
    <text evidence="1">The sequence shown here is derived from an EMBL/GenBank/DDBJ whole genome shotgun (WGS) entry which is preliminary data.</text>
</comment>
<reference evidence="1" key="1">
    <citation type="submission" date="2021-02" db="EMBL/GenBank/DDBJ databases">
        <authorList>
            <person name="Dougan E. K."/>
            <person name="Rhodes N."/>
            <person name="Thang M."/>
            <person name="Chan C."/>
        </authorList>
    </citation>
    <scope>NUCLEOTIDE SEQUENCE</scope>
</reference>
<feature type="non-terminal residue" evidence="1">
    <location>
        <position position="193"/>
    </location>
</feature>
<dbReference type="AlphaFoldDB" id="A0A812Q9K1"/>
<name>A0A812Q9K1_9DINO</name>
<proteinExistence type="predicted"/>
<gene>
    <name evidence="1" type="ORF">SNAT2548_LOCUS19500</name>
</gene>
<dbReference type="EMBL" id="CAJNDS010002179">
    <property type="protein sequence ID" value="CAE7361848.1"/>
    <property type="molecule type" value="Genomic_DNA"/>
</dbReference>
<dbReference type="Proteomes" id="UP000604046">
    <property type="component" value="Unassembled WGS sequence"/>
</dbReference>
<protein>
    <submittedName>
        <fullName evidence="1">Uncharacterized protein</fullName>
    </submittedName>
</protein>
<evidence type="ECO:0000313" key="1">
    <source>
        <dbReference type="EMBL" id="CAE7361848.1"/>
    </source>
</evidence>
<organism evidence="1 2">
    <name type="scientific">Symbiodinium natans</name>
    <dbReference type="NCBI Taxonomy" id="878477"/>
    <lineage>
        <taxon>Eukaryota</taxon>
        <taxon>Sar</taxon>
        <taxon>Alveolata</taxon>
        <taxon>Dinophyceae</taxon>
        <taxon>Suessiales</taxon>
        <taxon>Symbiodiniaceae</taxon>
        <taxon>Symbiodinium</taxon>
    </lineage>
</organism>
<accession>A0A812Q9K1</accession>
<evidence type="ECO:0000313" key="2">
    <source>
        <dbReference type="Proteomes" id="UP000604046"/>
    </source>
</evidence>
<keyword evidence="2" id="KW-1185">Reference proteome</keyword>
<sequence>MASGWPSVEQDYAMGDVQYMQNTYCTGSYVAVLDAGFHVVEMSKIEVNNASWAASVMDVRLFAHSSGTILVSFMAYCLLSLTHVILAPLHVEASLGRLSAKLQMADLQQVKDCAAPHSPKKNLGILERHGATYVLDRIYPTVVGHIDRVEHLVEGSQSNSWNQNGSIQTLCIRPAPTPWPLRLEPWQGVVGRG</sequence>